<accession>A0ABX9KFM2</accession>
<comment type="subcellular location">
    <subcellularLocation>
        <location evidence="2">Cytoplasm</location>
    </subcellularLocation>
</comment>
<dbReference type="RefSeq" id="WP_114642925.1">
    <property type="nucleotide sequence ID" value="NZ_JAACIO010000021.1"/>
</dbReference>
<dbReference type="SUPFAM" id="SSF89919">
    <property type="entry name" value="Ribosome-binding factor A, RbfA"/>
    <property type="match status" value="1"/>
</dbReference>
<comment type="similarity">
    <text evidence="2">Belongs to the RbfA family.</text>
</comment>
<keyword evidence="1 2" id="KW-0690">Ribosome biogenesis</keyword>
<evidence type="ECO:0000313" key="4">
    <source>
        <dbReference type="Proteomes" id="UP000263486"/>
    </source>
</evidence>
<dbReference type="Proteomes" id="UP000263486">
    <property type="component" value="Unassembled WGS sequence"/>
</dbReference>
<dbReference type="NCBIfam" id="TIGR00082">
    <property type="entry name" value="rbfA"/>
    <property type="match status" value="1"/>
</dbReference>
<protein>
    <recommendedName>
        <fullName evidence="2">Ribosome-binding factor A</fullName>
    </recommendedName>
</protein>
<dbReference type="InterPro" id="IPR015946">
    <property type="entry name" value="KH_dom-like_a/b"/>
</dbReference>
<comment type="function">
    <text evidence="2">One of several proteins that assist in the late maturation steps of the functional core of the 30S ribosomal subunit. Associates with free 30S ribosomal subunits (but not with 30S subunits that are part of 70S ribosomes or polysomes). Required for efficient processing of 16S rRNA. May interact with the 5'-terminal helix region of 16S rRNA.</text>
</comment>
<comment type="subunit">
    <text evidence="2">Monomer. Binds 30S ribosomal subunits, but not 50S ribosomal subunits or 70S ribosomes.</text>
</comment>
<evidence type="ECO:0000256" key="2">
    <source>
        <dbReference type="HAMAP-Rule" id="MF_00003"/>
    </source>
</evidence>
<proteinExistence type="inferred from homology"/>
<gene>
    <name evidence="2 3" type="primary">rbfA</name>
    <name evidence="3" type="ORF">DYH56_11015</name>
</gene>
<dbReference type="Pfam" id="PF02033">
    <property type="entry name" value="RBFA"/>
    <property type="match status" value="1"/>
</dbReference>
<name>A0ABX9KFM2_9FUSO</name>
<dbReference type="PANTHER" id="PTHR33515">
    <property type="entry name" value="RIBOSOME-BINDING FACTOR A, CHLOROPLASTIC-RELATED"/>
    <property type="match status" value="1"/>
</dbReference>
<organism evidence="3 4">
    <name type="scientific">Psychrilyobacter piezotolerans</name>
    <dbReference type="NCBI Taxonomy" id="2293438"/>
    <lineage>
        <taxon>Bacteria</taxon>
        <taxon>Fusobacteriati</taxon>
        <taxon>Fusobacteriota</taxon>
        <taxon>Fusobacteriia</taxon>
        <taxon>Fusobacteriales</taxon>
        <taxon>Fusobacteriaceae</taxon>
        <taxon>Psychrilyobacter</taxon>
    </lineage>
</organism>
<dbReference type="Gene3D" id="3.30.300.20">
    <property type="match status" value="1"/>
</dbReference>
<dbReference type="PANTHER" id="PTHR33515:SF1">
    <property type="entry name" value="RIBOSOME-BINDING FACTOR A, CHLOROPLASTIC-RELATED"/>
    <property type="match status" value="1"/>
</dbReference>
<keyword evidence="2" id="KW-0963">Cytoplasm</keyword>
<reference evidence="3 4" key="1">
    <citation type="submission" date="2018-08" db="EMBL/GenBank/DDBJ databases">
        <title>Draft genome sequence of Psychrilyobacter sp. strain SD5 isolated from Black Sea water.</title>
        <authorList>
            <person name="Yadav S."/>
            <person name="Villanueva L."/>
            <person name="Damste J.S.S."/>
        </authorList>
    </citation>
    <scope>NUCLEOTIDE SEQUENCE [LARGE SCALE GENOMIC DNA]</scope>
    <source>
        <strain evidence="3 4">SD5</strain>
    </source>
</reference>
<evidence type="ECO:0000313" key="3">
    <source>
        <dbReference type="EMBL" id="REI40383.1"/>
    </source>
</evidence>
<comment type="caution">
    <text evidence="3">The sequence shown here is derived from an EMBL/GenBank/DDBJ whole genome shotgun (WGS) entry which is preliminary data.</text>
</comment>
<sequence length="117" mass="13559">MRKQRLLGIEKQMTRIISNALFMEVKNPKIQGMVSVTKIEVTQDLRYADAYFSVLSVGDNQVDEVMVLEGLNEIRKYLRKRVAEETNLRYVPEIRVFLDDTVARAIKISNLIDKVNN</sequence>
<dbReference type="EMBL" id="QUAJ01000020">
    <property type="protein sequence ID" value="REI40383.1"/>
    <property type="molecule type" value="Genomic_DNA"/>
</dbReference>
<evidence type="ECO:0000256" key="1">
    <source>
        <dbReference type="ARBA" id="ARBA00022517"/>
    </source>
</evidence>
<dbReference type="InterPro" id="IPR000238">
    <property type="entry name" value="RbfA"/>
</dbReference>
<keyword evidence="4" id="KW-1185">Reference proteome</keyword>
<dbReference type="InterPro" id="IPR023799">
    <property type="entry name" value="RbfA_dom_sf"/>
</dbReference>
<dbReference type="HAMAP" id="MF_00003">
    <property type="entry name" value="RbfA"/>
    <property type="match status" value="1"/>
</dbReference>